<name>A0A2W1B801_HELAM</name>
<protein>
    <submittedName>
        <fullName evidence="2">Uncharacterized protein</fullName>
    </submittedName>
</protein>
<feature type="region of interest" description="Disordered" evidence="1">
    <location>
        <begin position="58"/>
        <end position="90"/>
    </location>
</feature>
<dbReference type="AlphaFoldDB" id="A0A2W1B801"/>
<reference evidence="2 3" key="1">
    <citation type="journal article" date="2017" name="BMC Biol.">
        <title>Genomic innovations, transcriptional plasticity and gene loss underlying the evolution and divergence of two highly polyphagous and invasive Helicoverpa pest species.</title>
        <authorList>
            <person name="Pearce S.L."/>
            <person name="Clarke D.F."/>
            <person name="East P.D."/>
            <person name="Elfekih S."/>
            <person name="Gordon K.H."/>
            <person name="Jermiin L.S."/>
            <person name="McGaughran A."/>
            <person name="Oakeshott J.G."/>
            <person name="Papanikolaou A."/>
            <person name="Perera O.P."/>
            <person name="Rane R.V."/>
            <person name="Richards S."/>
            <person name="Tay W.T."/>
            <person name="Walsh T.K."/>
            <person name="Anderson A."/>
            <person name="Anderson C.J."/>
            <person name="Asgari S."/>
            <person name="Board P.G."/>
            <person name="Bretschneider A."/>
            <person name="Campbell P.M."/>
            <person name="Chertemps T."/>
            <person name="Christeller J.T."/>
            <person name="Coppin C.W."/>
            <person name="Downes S.J."/>
            <person name="Duan G."/>
            <person name="Farnsworth C.A."/>
            <person name="Good R.T."/>
            <person name="Han L.B."/>
            <person name="Han Y.C."/>
            <person name="Hatje K."/>
            <person name="Horne I."/>
            <person name="Huang Y.P."/>
            <person name="Hughes D.S."/>
            <person name="Jacquin-Joly E."/>
            <person name="James W."/>
            <person name="Jhangiani S."/>
            <person name="Kollmar M."/>
            <person name="Kuwar S.S."/>
            <person name="Li S."/>
            <person name="Liu N.Y."/>
            <person name="Maibeche M.T."/>
            <person name="Miller J.R."/>
            <person name="Montagne N."/>
            <person name="Perry T."/>
            <person name="Qu J."/>
            <person name="Song S.V."/>
            <person name="Sutton G.G."/>
            <person name="Vogel H."/>
            <person name="Walenz B.P."/>
            <person name="Xu W."/>
            <person name="Zhang H.J."/>
            <person name="Zou Z."/>
            <person name="Batterham P."/>
            <person name="Edwards O.R."/>
            <person name="Feyereisen R."/>
            <person name="Gibbs R.A."/>
            <person name="Heckel D.G."/>
            <person name="McGrath A."/>
            <person name="Robin C."/>
            <person name="Scherer S.E."/>
            <person name="Worley K.C."/>
            <person name="Wu Y.D."/>
        </authorList>
    </citation>
    <scope>NUCLEOTIDE SEQUENCE [LARGE SCALE GENOMIC DNA]</scope>
    <source>
        <strain evidence="2">Harm_GR_Male_#8</strain>
        <tissue evidence="2">Whole organism</tissue>
    </source>
</reference>
<gene>
    <name evidence="2" type="primary">HaOG214051</name>
    <name evidence="2" type="ORF">B5X24_HaOG214051</name>
</gene>
<dbReference type="Proteomes" id="UP000249218">
    <property type="component" value="Unassembled WGS sequence"/>
</dbReference>
<dbReference type="EMBL" id="KZ150374">
    <property type="protein sequence ID" value="PZC71121.1"/>
    <property type="molecule type" value="Genomic_DNA"/>
</dbReference>
<organism evidence="2 3">
    <name type="scientific">Helicoverpa armigera</name>
    <name type="common">Cotton bollworm</name>
    <name type="synonym">Heliothis armigera</name>
    <dbReference type="NCBI Taxonomy" id="29058"/>
    <lineage>
        <taxon>Eukaryota</taxon>
        <taxon>Metazoa</taxon>
        <taxon>Ecdysozoa</taxon>
        <taxon>Arthropoda</taxon>
        <taxon>Hexapoda</taxon>
        <taxon>Insecta</taxon>
        <taxon>Pterygota</taxon>
        <taxon>Neoptera</taxon>
        <taxon>Endopterygota</taxon>
        <taxon>Lepidoptera</taxon>
        <taxon>Glossata</taxon>
        <taxon>Ditrysia</taxon>
        <taxon>Noctuoidea</taxon>
        <taxon>Noctuidae</taxon>
        <taxon>Heliothinae</taxon>
        <taxon>Helicoverpa</taxon>
    </lineage>
</organism>
<evidence type="ECO:0000313" key="3">
    <source>
        <dbReference type="Proteomes" id="UP000249218"/>
    </source>
</evidence>
<evidence type="ECO:0000256" key="1">
    <source>
        <dbReference type="SAM" id="MobiDB-lite"/>
    </source>
</evidence>
<dbReference type="OrthoDB" id="7480128at2759"/>
<evidence type="ECO:0000313" key="2">
    <source>
        <dbReference type="EMBL" id="PZC71121.1"/>
    </source>
</evidence>
<proteinExistence type="predicted"/>
<accession>A0A2W1B801</accession>
<keyword evidence="3" id="KW-1185">Reference proteome</keyword>
<sequence length="90" mass="10034">MNLYVKDTVEHSGAVQVYPALGSGDLSRPSLVQAMVRGEREWDSVASFCEAVMLEETVERQSVRTSHPSPCGERGRHHGRRVSRDDSRPP</sequence>